<evidence type="ECO:0000313" key="5">
    <source>
        <dbReference type="Proteomes" id="UP000823858"/>
    </source>
</evidence>
<proteinExistence type="predicted"/>
<accession>A0A9D2QFS0</accession>
<reference evidence="4" key="1">
    <citation type="journal article" date="2021" name="PeerJ">
        <title>Extensive microbial diversity within the chicken gut microbiome revealed by metagenomics and culture.</title>
        <authorList>
            <person name="Gilroy R."/>
            <person name="Ravi A."/>
            <person name="Getino M."/>
            <person name="Pursley I."/>
            <person name="Horton D.L."/>
            <person name="Alikhan N.F."/>
            <person name="Baker D."/>
            <person name="Gharbi K."/>
            <person name="Hall N."/>
            <person name="Watson M."/>
            <person name="Adriaenssens E.M."/>
            <person name="Foster-Nyarko E."/>
            <person name="Jarju S."/>
            <person name="Secka A."/>
            <person name="Antonio M."/>
            <person name="Oren A."/>
            <person name="Chaudhuri R.R."/>
            <person name="La Ragione R."/>
            <person name="Hildebrand F."/>
            <person name="Pallen M.J."/>
        </authorList>
    </citation>
    <scope>NUCLEOTIDE SEQUENCE</scope>
    <source>
        <strain evidence="4">ChiHjej13B12-4958</strain>
    </source>
</reference>
<evidence type="ECO:0000259" key="3">
    <source>
        <dbReference type="Pfam" id="PF14016"/>
    </source>
</evidence>
<evidence type="ECO:0000256" key="1">
    <source>
        <dbReference type="SAM" id="MobiDB-lite"/>
    </source>
</evidence>
<comment type="caution">
    <text evidence="4">The sequence shown here is derived from an EMBL/GenBank/DDBJ whole genome shotgun (WGS) entry which is preliminary data.</text>
</comment>
<dbReference type="Proteomes" id="UP000823858">
    <property type="component" value="Unassembled WGS sequence"/>
</dbReference>
<dbReference type="EMBL" id="DWVP01000016">
    <property type="protein sequence ID" value="HJC85222.1"/>
    <property type="molecule type" value="Genomic_DNA"/>
</dbReference>
<dbReference type="InterPro" id="IPR025326">
    <property type="entry name" value="DUF4232"/>
</dbReference>
<name>A0A9D2QFS0_9CORY</name>
<reference evidence="4" key="2">
    <citation type="submission" date="2021-04" db="EMBL/GenBank/DDBJ databases">
        <authorList>
            <person name="Gilroy R."/>
        </authorList>
    </citation>
    <scope>NUCLEOTIDE SEQUENCE</scope>
    <source>
        <strain evidence="4">ChiHjej13B12-4958</strain>
    </source>
</reference>
<feature type="chain" id="PRO_5038439783" evidence="2">
    <location>
        <begin position="23"/>
        <end position="209"/>
    </location>
</feature>
<keyword evidence="2" id="KW-0732">Signal</keyword>
<organism evidence="4 5">
    <name type="scientific">Candidatus Corynebacterium faecigallinarum</name>
    <dbReference type="NCBI Taxonomy" id="2838528"/>
    <lineage>
        <taxon>Bacteria</taxon>
        <taxon>Bacillati</taxon>
        <taxon>Actinomycetota</taxon>
        <taxon>Actinomycetes</taxon>
        <taxon>Mycobacteriales</taxon>
        <taxon>Corynebacteriaceae</taxon>
        <taxon>Corynebacterium</taxon>
    </lineage>
</organism>
<evidence type="ECO:0000256" key="2">
    <source>
        <dbReference type="SAM" id="SignalP"/>
    </source>
</evidence>
<feature type="signal peptide" evidence="2">
    <location>
        <begin position="1"/>
        <end position="22"/>
    </location>
</feature>
<protein>
    <submittedName>
        <fullName evidence="4">DUF4232 domain-containing protein</fullName>
    </submittedName>
</protein>
<dbReference type="Pfam" id="PF14016">
    <property type="entry name" value="DUF4232"/>
    <property type="match status" value="1"/>
</dbReference>
<gene>
    <name evidence="4" type="ORF">H9751_06735</name>
</gene>
<dbReference type="AlphaFoldDB" id="A0A9D2QFS0"/>
<evidence type="ECO:0000313" key="4">
    <source>
        <dbReference type="EMBL" id="HJC85222.1"/>
    </source>
</evidence>
<sequence>MTNTHLLTRSAAIAATAVLTLAGIVGCGTDDNDSTDDGASGAVSDTAATADGSTDSGNDGDGSGTDGSDGACTADDVTVSLENQQGAAGSMLADITVLNDSDTPCTVQGYPGVALVDADEKTIGAPATREDAGSSEAVSLAPAESATSGVRLGQAGSYDEATCEPTPAAGYQVIIPEETTPVVIGQDDLTACASDEVELLSVQPFTPAI</sequence>
<feature type="domain" description="DUF4232" evidence="3">
    <location>
        <begin position="72"/>
        <end position="205"/>
    </location>
</feature>
<feature type="region of interest" description="Disordered" evidence="1">
    <location>
        <begin position="34"/>
        <end position="74"/>
    </location>
</feature>